<dbReference type="PROSITE" id="PS00092">
    <property type="entry name" value="N6_MTASE"/>
    <property type="match status" value="1"/>
</dbReference>
<evidence type="ECO:0000256" key="1">
    <source>
        <dbReference type="ARBA" id="ARBA00012771"/>
    </source>
</evidence>
<evidence type="ECO:0000256" key="3">
    <source>
        <dbReference type="ARBA" id="ARBA00022679"/>
    </source>
</evidence>
<dbReference type="PANTHER" id="PTHR18895:SF74">
    <property type="entry name" value="MTRF1L RELEASE FACTOR GLUTAMINE METHYLTRANSFERASE"/>
    <property type="match status" value="1"/>
</dbReference>
<dbReference type="Gene3D" id="1.10.8.10">
    <property type="entry name" value="DNA helicase RuvA subunit, C-terminal domain"/>
    <property type="match status" value="1"/>
</dbReference>
<evidence type="ECO:0000256" key="4">
    <source>
        <dbReference type="ARBA" id="ARBA00022691"/>
    </source>
</evidence>
<gene>
    <name evidence="8" type="ORF">METZ01_LOCUS120254</name>
</gene>
<keyword evidence="3" id="KW-0808">Transferase</keyword>
<evidence type="ECO:0000313" key="8">
    <source>
        <dbReference type="EMBL" id="SVA67400.1"/>
    </source>
</evidence>
<keyword evidence="4" id="KW-0949">S-adenosyl-L-methionine</keyword>
<dbReference type="EMBL" id="UINC01016130">
    <property type="protein sequence ID" value="SVA67400.1"/>
    <property type="molecule type" value="Genomic_DNA"/>
</dbReference>
<dbReference type="InterPro" id="IPR040758">
    <property type="entry name" value="PrmC_N"/>
</dbReference>
<evidence type="ECO:0000259" key="7">
    <source>
        <dbReference type="Pfam" id="PF17827"/>
    </source>
</evidence>
<dbReference type="Pfam" id="PF05175">
    <property type="entry name" value="MTS"/>
    <property type="match status" value="1"/>
</dbReference>
<dbReference type="AlphaFoldDB" id="A0A381XRY3"/>
<protein>
    <recommendedName>
        <fullName evidence="1">peptide chain release factor N(5)-glutamine methyltransferase</fullName>
        <ecNumber evidence="1">2.1.1.297</ecNumber>
    </recommendedName>
</protein>
<dbReference type="InterPro" id="IPR050320">
    <property type="entry name" value="N5-glutamine_MTase"/>
</dbReference>
<dbReference type="InterPro" id="IPR007848">
    <property type="entry name" value="Small_mtfrase_dom"/>
</dbReference>
<dbReference type="NCBIfam" id="TIGR00536">
    <property type="entry name" value="hemK_fam"/>
    <property type="match status" value="1"/>
</dbReference>
<dbReference type="GO" id="GO:0032259">
    <property type="term" value="P:methylation"/>
    <property type="evidence" value="ECO:0007669"/>
    <property type="project" value="UniProtKB-KW"/>
</dbReference>
<comment type="catalytic activity">
    <reaction evidence="5">
        <text>L-glutaminyl-[peptide chain release factor] + S-adenosyl-L-methionine = N(5)-methyl-L-glutaminyl-[peptide chain release factor] + S-adenosyl-L-homocysteine + H(+)</text>
        <dbReference type="Rhea" id="RHEA:42896"/>
        <dbReference type="Rhea" id="RHEA-COMP:10271"/>
        <dbReference type="Rhea" id="RHEA-COMP:10272"/>
        <dbReference type="ChEBI" id="CHEBI:15378"/>
        <dbReference type="ChEBI" id="CHEBI:30011"/>
        <dbReference type="ChEBI" id="CHEBI:57856"/>
        <dbReference type="ChEBI" id="CHEBI:59789"/>
        <dbReference type="ChEBI" id="CHEBI:61891"/>
        <dbReference type="EC" id="2.1.1.297"/>
    </reaction>
</comment>
<dbReference type="InterPro" id="IPR002052">
    <property type="entry name" value="DNA_methylase_N6_adenine_CS"/>
</dbReference>
<dbReference type="GO" id="GO:0005739">
    <property type="term" value="C:mitochondrion"/>
    <property type="evidence" value="ECO:0007669"/>
    <property type="project" value="TreeGrafter"/>
</dbReference>
<dbReference type="PANTHER" id="PTHR18895">
    <property type="entry name" value="HEMK METHYLTRANSFERASE"/>
    <property type="match status" value="1"/>
</dbReference>
<dbReference type="InterPro" id="IPR004556">
    <property type="entry name" value="HemK-like"/>
</dbReference>
<proteinExistence type="predicted"/>
<dbReference type="Pfam" id="PF17827">
    <property type="entry name" value="PrmC_N"/>
    <property type="match status" value="1"/>
</dbReference>
<organism evidence="8">
    <name type="scientific">marine metagenome</name>
    <dbReference type="NCBI Taxonomy" id="408172"/>
    <lineage>
        <taxon>unclassified sequences</taxon>
        <taxon>metagenomes</taxon>
        <taxon>ecological metagenomes</taxon>
    </lineage>
</organism>
<dbReference type="GO" id="GO:0102559">
    <property type="term" value="F:peptide chain release factor N(5)-glutamine methyltransferase activity"/>
    <property type="evidence" value="ECO:0007669"/>
    <property type="project" value="UniProtKB-EC"/>
</dbReference>
<keyword evidence="2" id="KW-0489">Methyltransferase</keyword>
<dbReference type="EC" id="2.1.1.297" evidence="1"/>
<dbReference type="Gene3D" id="3.40.50.150">
    <property type="entry name" value="Vaccinia Virus protein VP39"/>
    <property type="match status" value="1"/>
</dbReference>
<sequence>MLLSKAIRKDRVFLLTNDEYKVSQKETSDYLNFILRRKNHEPLSYIIKKKEFWSLGFNVNHNVLIPRPETETIVEQVVRRFKGKGSLNILDIGTGSGCILLSILKELKNSYGTGIDKSFKALTIAKKNSRKLNLLQRAKFIHCDVDNFNFGNYDVIVSNPPYICSHRINYLSEDIKGFEPRMALDGGSSGLETISKVIIKAKKLLKTRGYLFIEIGNGQYHMVSDML</sequence>
<reference evidence="8" key="1">
    <citation type="submission" date="2018-05" db="EMBL/GenBank/DDBJ databases">
        <authorList>
            <person name="Lanie J.A."/>
            <person name="Ng W.-L."/>
            <person name="Kazmierczak K.M."/>
            <person name="Andrzejewski T.M."/>
            <person name="Davidsen T.M."/>
            <person name="Wayne K.J."/>
            <person name="Tettelin H."/>
            <person name="Glass J.I."/>
            <person name="Rusch D."/>
            <person name="Podicherti R."/>
            <person name="Tsui H.-C.T."/>
            <person name="Winkler M.E."/>
        </authorList>
    </citation>
    <scope>NUCLEOTIDE SEQUENCE</scope>
</reference>
<feature type="domain" description="Release factor glutamine methyltransferase N-terminal" evidence="7">
    <location>
        <begin position="1"/>
        <end position="47"/>
    </location>
</feature>
<name>A0A381XRY3_9ZZZZ</name>
<dbReference type="InterPro" id="IPR029063">
    <property type="entry name" value="SAM-dependent_MTases_sf"/>
</dbReference>
<dbReference type="CDD" id="cd02440">
    <property type="entry name" value="AdoMet_MTases"/>
    <property type="match status" value="1"/>
</dbReference>
<evidence type="ECO:0000256" key="2">
    <source>
        <dbReference type="ARBA" id="ARBA00022603"/>
    </source>
</evidence>
<dbReference type="NCBIfam" id="TIGR03534">
    <property type="entry name" value="RF_mod_PrmC"/>
    <property type="match status" value="1"/>
</dbReference>
<dbReference type="SUPFAM" id="SSF53335">
    <property type="entry name" value="S-adenosyl-L-methionine-dependent methyltransferases"/>
    <property type="match status" value="1"/>
</dbReference>
<feature type="non-terminal residue" evidence="8">
    <location>
        <position position="227"/>
    </location>
</feature>
<accession>A0A381XRY3</accession>
<dbReference type="GO" id="GO:0003676">
    <property type="term" value="F:nucleic acid binding"/>
    <property type="evidence" value="ECO:0007669"/>
    <property type="project" value="InterPro"/>
</dbReference>
<evidence type="ECO:0000256" key="5">
    <source>
        <dbReference type="ARBA" id="ARBA00048391"/>
    </source>
</evidence>
<dbReference type="InterPro" id="IPR019874">
    <property type="entry name" value="RF_methyltr_PrmC"/>
</dbReference>
<evidence type="ECO:0000259" key="6">
    <source>
        <dbReference type="Pfam" id="PF05175"/>
    </source>
</evidence>
<feature type="domain" description="Methyltransferase small" evidence="6">
    <location>
        <begin position="80"/>
        <end position="163"/>
    </location>
</feature>